<dbReference type="Proteomes" id="UP001175147">
    <property type="component" value="Unassembled WGS sequence"/>
</dbReference>
<name>A0ABT8YVV7_9SPIR</name>
<dbReference type="RefSeq" id="WP_304384586.1">
    <property type="nucleotide sequence ID" value="NZ_JAUPBL010000013.1"/>
</dbReference>
<evidence type="ECO:0000313" key="1">
    <source>
        <dbReference type="EMBL" id="MDO7019741.1"/>
    </source>
</evidence>
<evidence type="ECO:0008006" key="3">
    <source>
        <dbReference type="Google" id="ProtNLM"/>
    </source>
</evidence>
<evidence type="ECO:0000313" key="2">
    <source>
        <dbReference type="Proteomes" id="UP001175147"/>
    </source>
</evidence>
<gene>
    <name evidence="1" type="ORF">Q5M86_03015</name>
</gene>
<protein>
    <recommendedName>
        <fullName evidence="3">Lipoprotein</fullName>
    </recommendedName>
</protein>
<comment type="caution">
    <text evidence="1">The sequence shown here is derived from an EMBL/GenBank/DDBJ whole genome shotgun (WGS) entry which is preliminary data.</text>
</comment>
<dbReference type="PROSITE" id="PS51257">
    <property type="entry name" value="PROKAR_LIPOPROTEIN"/>
    <property type="match status" value="1"/>
</dbReference>
<accession>A0ABT8YVV7</accession>
<reference evidence="1" key="1">
    <citation type="submission" date="2023-07" db="EMBL/GenBank/DDBJ databases">
        <title>Mucosal microbiota of week-old chicken and adult hens.</title>
        <authorList>
            <person name="Volf J."/>
            <person name="Karasova D."/>
            <person name="Crhanova M."/>
            <person name="Faldynova M."/>
            <person name="Prikrylova H."/>
            <person name="Zeman M."/>
            <person name="Babak V."/>
            <person name="Rajova J."/>
            <person name="Rychlik I."/>
        </authorList>
    </citation>
    <scope>NUCLEOTIDE SEQUENCE</scope>
    <source>
        <strain evidence="1">ET902</strain>
    </source>
</reference>
<organism evidence="1 2">
    <name type="scientific">Brachyspira innocens</name>
    <dbReference type="NCBI Taxonomy" id="13264"/>
    <lineage>
        <taxon>Bacteria</taxon>
        <taxon>Pseudomonadati</taxon>
        <taxon>Spirochaetota</taxon>
        <taxon>Spirochaetia</taxon>
        <taxon>Brachyspirales</taxon>
        <taxon>Brachyspiraceae</taxon>
        <taxon>Brachyspira</taxon>
    </lineage>
</organism>
<sequence length="149" mass="17256">MFKKIIIFNVFIFILISCSNKSNMDIVPVDSTKSFSVLGYCTPAPENAFNVKYSIVNKTIAESNFDYNNINFYYRASKNLDELLALYNNLKEYKTYTDNETATEIIMETYNKEYIAHWNVKGIYYSLSGEDENELCNLSLILIKNKALN</sequence>
<proteinExistence type="predicted"/>
<dbReference type="EMBL" id="JAUPBM010000021">
    <property type="protein sequence ID" value="MDO7019741.1"/>
    <property type="molecule type" value="Genomic_DNA"/>
</dbReference>
<keyword evidence="2" id="KW-1185">Reference proteome</keyword>